<evidence type="ECO:0000313" key="2">
    <source>
        <dbReference type="EMBL" id="CAJ1973222.1"/>
    </source>
</evidence>
<feature type="compositionally biased region" description="Acidic residues" evidence="1">
    <location>
        <begin position="65"/>
        <end position="75"/>
    </location>
</feature>
<dbReference type="EMBL" id="OY731406">
    <property type="protein sequence ID" value="CAJ1973222.1"/>
    <property type="molecule type" value="Genomic_DNA"/>
</dbReference>
<organism evidence="2 3">
    <name type="scientific">Sphenostylis stenocarpa</name>
    <dbReference type="NCBI Taxonomy" id="92480"/>
    <lineage>
        <taxon>Eukaryota</taxon>
        <taxon>Viridiplantae</taxon>
        <taxon>Streptophyta</taxon>
        <taxon>Embryophyta</taxon>
        <taxon>Tracheophyta</taxon>
        <taxon>Spermatophyta</taxon>
        <taxon>Magnoliopsida</taxon>
        <taxon>eudicotyledons</taxon>
        <taxon>Gunneridae</taxon>
        <taxon>Pentapetalae</taxon>
        <taxon>rosids</taxon>
        <taxon>fabids</taxon>
        <taxon>Fabales</taxon>
        <taxon>Fabaceae</taxon>
        <taxon>Papilionoideae</taxon>
        <taxon>50 kb inversion clade</taxon>
        <taxon>NPAAA clade</taxon>
        <taxon>indigoferoid/millettioid clade</taxon>
        <taxon>Phaseoleae</taxon>
        <taxon>Sphenostylis</taxon>
    </lineage>
</organism>
<accession>A0AA86VM35</accession>
<dbReference type="Gramene" id="rna-AYBTSS11_LOCUS25282">
    <property type="protein sequence ID" value="CAJ1973222.1"/>
    <property type="gene ID" value="gene-AYBTSS11_LOCUS25282"/>
</dbReference>
<evidence type="ECO:0000313" key="3">
    <source>
        <dbReference type="Proteomes" id="UP001189624"/>
    </source>
</evidence>
<reference evidence="2" key="1">
    <citation type="submission" date="2023-10" db="EMBL/GenBank/DDBJ databases">
        <authorList>
            <person name="Domelevo Entfellner J.-B."/>
        </authorList>
    </citation>
    <scope>NUCLEOTIDE SEQUENCE</scope>
</reference>
<keyword evidence="3" id="KW-1185">Reference proteome</keyword>
<feature type="compositionally biased region" description="Basic and acidic residues" evidence="1">
    <location>
        <begin position="31"/>
        <end position="57"/>
    </location>
</feature>
<proteinExistence type="predicted"/>
<feature type="compositionally biased region" description="Basic residues" evidence="1">
    <location>
        <begin position="1"/>
        <end position="30"/>
    </location>
</feature>
<gene>
    <name evidence="2" type="ORF">AYBTSS11_LOCUS25282</name>
</gene>
<dbReference type="Proteomes" id="UP001189624">
    <property type="component" value="Chromosome 9"/>
</dbReference>
<evidence type="ECO:0000256" key="1">
    <source>
        <dbReference type="SAM" id="MobiDB-lite"/>
    </source>
</evidence>
<feature type="region of interest" description="Disordered" evidence="1">
    <location>
        <begin position="1"/>
        <end position="81"/>
    </location>
</feature>
<sequence>MKISKRSKSKYKGIGSKHWKINMHEQKRKREKELKRENSRGNWEKENGDREQSEKRNAKGGIGIETDEGGEADDDPGQKST</sequence>
<dbReference type="AlphaFoldDB" id="A0AA86VM35"/>
<name>A0AA86VM35_9FABA</name>
<protein>
    <submittedName>
        <fullName evidence="2">Uncharacterized protein</fullName>
    </submittedName>
</protein>